<dbReference type="Pfam" id="PF01432">
    <property type="entry name" value="Peptidase_M3"/>
    <property type="match status" value="1"/>
</dbReference>
<dbReference type="Gene3D" id="1.10.1370.20">
    <property type="entry name" value="Oligoendopeptidase f, C-terminal domain"/>
    <property type="match status" value="1"/>
</dbReference>
<dbReference type="Proteomes" id="UP000018745">
    <property type="component" value="Chromosome"/>
</dbReference>
<comment type="similarity">
    <text evidence="6">Belongs to the peptidase M3 family.</text>
</comment>
<gene>
    <name evidence="8" type="ORF">OVS_00430</name>
</gene>
<keyword evidence="1 6" id="KW-0645">Protease</keyword>
<dbReference type="Gene3D" id="1.20.140.70">
    <property type="entry name" value="Oligopeptidase f, N-terminal domain"/>
    <property type="match status" value="1"/>
</dbReference>
<proteinExistence type="inferred from homology"/>
<keyword evidence="4 6" id="KW-0862">Zinc</keyword>
<evidence type="ECO:0000256" key="2">
    <source>
        <dbReference type="ARBA" id="ARBA00022723"/>
    </source>
</evidence>
<organism evidence="8 9">
    <name type="scientific">Mycoplasma ovis str. Michigan</name>
    <dbReference type="NCBI Taxonomy" id="1415773"/>
    <lineage>
        <taxon>Bacteria</taxon>
        <taxon>Bacillati</taxon>
        <taxon>Mycoplasmatota</taxon>
        <taxon>Mollicutes</taxon>
        <taxon>Mycoplasmataceae</taxon>
        <taxon>Mycoplasma</taxon>
    </lineage>
</organism>
<comment type="cofactor">
    <cofactor evidence="6">
        <name>Zn(2+)</name>
        <dbReference type="ChEBI" id="CHEBI:29105"/>
    </cofactor>
    <text evidence="6">Binds 1 zinc ion.</text>
</comment>
<keyword evidence="3 6" id="KW-0378">Hydrolase</keyword>
<dbReference type="SUPFAM" id="SSF55486">
    <property type="entry name" value="Metalloproteases ('zincins'), catalytic domain"/>
    <property type="match status" value="1"/>
</dbReference>
<keyword evidence="2 6" id="KW-0479">Metal-binding</keyword>
<accession>A0ABN4BKX3</accession>
<evidence type="ECO:0000256" key="5">
    <source>
        <dbReference type="ARBA" id="ARBA00023049"/>
    </source>
</evidence>
<dbReference type="InterPro" id="IPR042088">
    <property type="entry name" value="OligoPept_F_C"/>
</dbReference>
<dbReference type="EMBL" id="CP006935">
    <property type="protein sequence ID" value="AHC39816.1"/>
    <property type="molecule type" value="Genomic_DNA"/>
</dbReference>
<reference evidence="8 9" key="1">
    <citation type="journal article" date="2014" name="Genome Announc.">
        <title>Complete Genome Sequence of Mycoplasma ovis Strain Michigan, a Hemoplasma of Sheep with Two Distinct 16S rRNA Genes.</title>
        <authorList>
            <person name="Deshuillers P.L."/>
            <person name="Santos A.P."/>
            <person name="do Nascimento N.C."/>
            <person name="Hampel J.A."/>
            <person name="Bergin I.L."/>
            <person name="Dyson M.C."/>
            <person name="Messick J.B."/>
        </authorList>
    </citation>
    <scope>NUCLEOTIDE SEQUENCE [LARGE SCALE GENOMIC DNA]</scope>
    <source>
        <strain evidence="8 9">Michigan</strain>
    </source>
</reference>
<evidence type="ECO:0000313" key="8">
    <source>
        <dbReference type="EMBL" id="AHC39816.1"/>
    </source>
</evidence>
<evidence type="ECO:0000259" key="7">
    <source>
        <dbReference type="Pfam" id="PF01432"/>
    </source>
</evidence>
<name>A0ABN4BKX3_9MOLU</name>
<evidence type="ECO:0000256" key="3">
    <source>
        <dbReference type="ARBA" id="ARBA00022801"/>
    </source>
</evidence>
<keyword evidence="5 6" id="KW-0482">Metalloprotease</keyword>
<feature type="domain" description="Peptidase M3A/M3B catalytic" evidence="7">
    <location>
        <begin position="198"/>
        <end position="595"/>
    </location>
</feature>
<protein>
    <submittedName>
        <fullName evidence="8">Oligoendopeptidase F</fullName>
    </submittedName>
</protein>
<sequence length="626" mass="73750">METGINNSLKWDLSQILESKTLDWWMSEMERLQTLILEKYSVNLFKDLEGLIEFHKLLKDLDIVSNRIGTYINNSKNTDLTEPKWFIKEQEFIQKTIPFGQALSTFQTYAIKNKKTILSFYADPKFAHLKKSYDSLFRYQSRRLPAIVAKYEETKAPLSSAFYEIFNILSEKDFLLKDIEDSKGNTCTVRNYAEYILHMKKEDSTFRKNLFTSYVNFLDQKKEGLHKLLYYQFLAWNIGSKNISFKNGYTESALYADEVPNKFLLNLYKNMKAFRPDIQRFRDIRKSVIKKVWNLSKFQEWDGYLELKDTSGKQITFEIEDSKKIILESLKVLGQRYIDSLNLMFSKNWIDWKPNPPYKISGAYFSGEAYRLEGKYVLLNYNGYFDDLLTLAHELGHAVHDIEIDKTETYYYSPTIFVAEIPSILNEILVQYYLLDKYRREGDKFRQFHILDHLLSTFVSTSSVQLGYSEWEYTFNEKISNNQFLDLEESAQAYSEIVKSYLGESSTENPDLQKKSWYRIFSIPHFYSGILYVYKYAVGMLTSVLLSERIMNASEREKALSDYFKFLSAGNSLSNLELLNSLSVNLLQSQDYKRIHQVFKGWLREYEMLGKELYGVKSESFNNCKS</sequence>
<dbReference type="InterPro" id="IPR001567">
    <property type="entry name" value="Pept_M3A_M3B_dom"/>
</dbReference>
<evidence type="ECO:0000256" key="6">
    <source>
        <dbReference type="RuleBase" id="RU003435"/>
    </source>
</evidence>
<evidence type="ECO:0000313" key="9">
    <source>
        <dbReference type="Proteomes" id="UP000018745"/>
    </source>
</evidence>
<evidence type="ECO:0000256" key="4">
    <source>
        <dbReference type="ARBA" id="ARBA00022833"/>
    </source>
</evidence>
<keyword evidence="9" id="KW-1185">Reference proteome</keyword>
<dbReference type="RefSeq" id="WP_024070885.1">
    <property type="nucleotide sequence ID" value="NC_023062.1"/>
</dbReference>
<evidence type="ECO:0000256" key="1">
    <source>
        <dbReference type="ARBA" id="ARBA00022670"/>
    </source>
</evidence>